<dbReference type="AlphaFoldDB" id="A0A0B6YB01"/>
<protein>
    <submittedName>
        <fullName evidence="1">Uncharacterized protein</fullName>
    </submittedName>
</protein>
<reference evidence="1" key="1">
    <citation type="submission" date="2014-12" db="EMBL/GenBank/DDBJ databases">
        <title>Insight into the proteome of Arion vulgaris.</title>
        <authorList>
            <person name="Aradska J."/>
            <person name="Bulat T."/>
            <person name="Smidak R."/>
            <person name="Sarate P."/>
            <person name="Gangsoo J."/>
            <person name="Sialana F."/>
            <person name="Bilban M."/>
            <person name="Lubec G."/>
        </authorList>
    </citation>
    <scope>NUCLEOTIDE SEQUENCE</scope>
    <source>
        <tissue evidence="1">Skin</tissue>
    </source>
</reference>
<feature type="non-terminal residue" evidence="1">
    <location>
        <position position="1"/>
    </location>
</feature>
<name>A0A0B6YB01_9EUPU</name>
<dbReference type="EMBL" id="HACG01006627">
    <property type="protein sequence ID" value="CEK53492.1"/>
    <property type="molecule type" value="Transcribed_RNA"/>
</dbReference>
<proteinExistence type="predicted"/>
<accession>A0A0B6YB01</accession>
<gene>
    <name evidence="1" type="primary">ORF20470</name>
</gene>
<sequence length="73" mass="8327">KNPAIVTDEPTTLTIRELKKTDEYELLVGENKHPAIVIIPGEEYEGSGNIDINIEQEKPKKVYTHENNKIVRI</sequence>
<organism evidence="1">
    <name type="scientific">Arion vulgaris</name>
    <dbReference type="NCBI Taxonomy" id="1028688"/>
    <lineage>
        <taxon>Eukaryota</taxon>
        <taxon>Metazoa</taxon>
        <taxon>Spiralia</taxon>
        <taxon>Lophotrochozoa</taxon>
        <taxon>Mollusca</taxon>
        <taxon>Gastropoda</taxon>
        <taxon>Heterobranchia</taxon>
        <taxon>Euthyneura</taxon>
        <taxon>Panpulmonata</taxon>
        <taxon>Eupulmonata</taxon>
        <taxon>Stylommatophora</taxon>
        <taxon>Helicina</taxon>
        <taxon>Arionoidea</taxon>
        <taxon>Arionidae</taxon>
        <taxon>Arion</taxon>
    </lineage>
</organism>
<evidence type="ECO:0000313" key="1">
    <source>
        <dbReference type="EMBL" id="CEK53492.1"/>
    </source>
</evidence>